<accession>A0A0F9EHC8</accession>
<evidence type="ECO:0008006" key="2">
    <source>
        <dbReference type="Google" id="ProtNLM"/>
    </source>
</evidence>
<sequence>LKAHQPPRTTNNKEGLEMGKTYSPIYLCRNCGRDVKIKIPFGTKAKGLKPYCPKCGVKMLLGEIENLKEE</sequence>
<protein>
    <recommendedName>
        <fullName evidence="2">Zinc ribbon domain-containing protein</fullName>
    </recommendedName>
</protein>
<evidence type="ECO:0000313" key="1">
    <source>
        <dbReference type="EMBL" id="KKL42990.1"/>
    </source>
</evidence>
<feature type="non-terminal residue" evidence="1">
    <location>
        <position position="1"/>
    </location>
</feature>
<comment type="caution">
    <text evidence="1">The sequence shown here is derived from an EMBL/GenBank/DDBJ whole genome shotgun (WGS) entry which is preliminary data.</text>
</comment>
<dbReference type="EMBL" id="LAZR01034817">
    <property type="protein sequence ID" value="KKL42990.1"/>
    <property type="molecule type" value="Genomic_DNA"/>
</dbReference>
<gene>
    <name evidence="1" type="ORF">LCGC14_2367270</name>
</gene>
<name>A0A0F9EHC8_9ZZZZ</name>
<dbReference type="AlphaFoldDB" id="A0A0F9EHC8"/>
<reference evidence="1" key="1">
    <citation type="journal article" date="2015" name="Nature">
        <title>Complex archaea that bridge the gap between prokaryotes and eukaryotes.</title>
        <authorList>
            <person name="Spang A."/>
            <person name="Saw J.H."/>
            <person name="Jorgensen S.L."/>
            <person name="Zaremba-Niedzwiedzka K."/>
            <person name="Martijn J."/>
            <person name="Lind A.E."/>
            <person name="van Eijk R."/>
            <person name="Schleper C."/>
            <person name="Guy L."/>
            <person name="Ettema T.J."/>
        </authorList>
    </citation>
    <scope>NUCLEOTIDE SEQUENCE</scope>
</reference>
<organism evidence="1">
    <name type="scientific">marine sediment metagenome</name>
    <dbReference type="NCBI Taxonomy" id="412755"/>
    <lineage>
        <taxon>unclassified sequences</taxon>
        <taxon>metagenomes</taxon>
        <taxon>ecological metagenomes</taxon>
    </lineage>
</organism>
<proteinExistence type="predicted"/>